<reference evidence="2" key="1">
    <citation type="submission" date="2020-05" db="EMBL/GenBank/DDBJ databases">
        <authorList>
            <person name="Chiriac C."/>
            <person name="Salcher M."/>
            <person name="Ghai R."/>
            <person name="Kavagutti S V."/>
        </authorList>
    </citation>
    <scope>NUCLEOTIDE SEQUENCE</scope>
</reference>
<dbReference type="Pfam" id="PF08570">
    <property type="entry name" value="DUF1761"/>
    <property type="match status" value="1"/>
</dbReference>
<proteinExistence type="predicted"/>
<keyword evidence="1" id="KW-1133">Transmembrane helix</keyword>
<dbReference type="InterPro" id="IPR013879">
    <property type="entry name" value="DUF1761"/>
</dbReference>
<feature type="transmembrane region" description="Helical" evidence="1">
    <location>
        <begin position="114"/>
        <end position="137"/>
    </location>
</feature>
<name>A0A6J6HGL4_9ZZZZ</name>
<organism evidence="2">
    <name type="scientific">freshwater metagenome</name>
    <dbReference type="NCBI Taxonomy" id="449393"/>
    <lineage>
        <taxon>unclassified sequences</taxon>
        <taxon>metagenomes</taxon>
        <taxon>ecological metagenomes</taxon>
    </lineage>
</organism>
<feature type="transmembrane region" description="Helical" evidence="1">
    <location>
        <begin position="6"/>
        <end position="27"/>
    </location>
</feature>
<feature type="transmembrane region" description="Helical" evidence="1">
    <location>
        <begin position="55"/>
        <end position="78"/>
    </location>
</feature>
<dbReference type="EMBL" id="CAEZUX010000038">
    <property type="protein sequence ID" value="CAB4612096.1"/>
    <property type="molecule type" value="Genomic_DNA"/>
</dbReference>
<sequence length="138" mass="14395">MNFSSLNIFAIGVATIAGFVTGALWFSPKTFFPLWWRAMEKPEDEIPGKGTNMGAIFASLVGSMLIQAIILSGVINGLYDNASITQGVLVGVVVGIGICAMSSLGHRLFAGQGFLVWALEVGNDIAALAVMGAIIAAF</sequence>
<accession>A0A6J6HGL4</accession>
<gene>
    <name evidence="2" type="ORF">UFOPK1874_00495</name>
</gene>
<evidence type="ECO:0000256" key="1">
    <source>
        <dbReference type="SAM" id="Phobius"/>
    </source>
</evidence>
<keyword evidence="1" id="KW-0812">Transmembrane</keyword>
<evidence type="ECO:0000313" key="2">
    <source>
        <dbReference type="EMBL" id="CAB4612096.1"/>
    </source>
</evidence>
<protein>
    <submittedName>
        <fullName evidence="2">Unannotated protein</fullName>
    </submittedName>
</protein>
<dbReference type="AlphaFoldDB" id="A0A6J6HGL4"/>
<feature type="transmembrane region" description="Helical" evidence="1">
    <location>
        <begin position="84"/>
        <end position="102"/>
    </location>
</feature>
<keyword evidence="1" id="KW-0472">Membrane</keyword>